<dbReference type="GO" id="GO:0006633">
    <property type="term" value="P:fatty acid biosynthetic process"/>
    <property type="evidence" value="ECO:0007669"/>
    <property type="project" value="InterPro"/>
</dbReference>
<sequence length="281" mass="32614">MYMPLIATDGIIVQFIKQQNSTLESGDIIGILTSRVRHALPFEGQLPVMNPPILVDGYDNQAMLQRSVKELIELLENSDLESHADFYETHSQGLEYPAKRLKEMIDNYSLYFVKPSDLSSLNLWSLPKYHDYVLFSNSDKREEEAVYVLRDEYKNNLDKVVSIVLPHSKAELGGRFATKVALKTRELLIHCHLPSYEEKLIDTRFAVFDVLPNFLYHQDNWVGLATLEVYARRAYRWKSQDPSDRYNINNVLNFDLRLEDDAIEDEALKKTIQTPYTTTFL</sequence>
<dbReference type="PANTHER" id="PTHR45728:SF3">
    <property type="entry name" value="ACETYL-COA CARBOXYLASE"/>
    <property type="match status" value="1"/>
</dbReference>
<evidence type="ECO:0000259" key="1">
    <source>
        <dbReference type="Pfam" id="PF08326"/>
    </source>
</evidence>
<protein>
    <submittedName>
        <fullName evidence="2">616_t:CDS:1</fullName>
    </submittedName>
</protein>
<dbReference type="OrthoDB" id="14612at2759"/>
<reference evidence="2" key="1">
    <citation type="submission" date="2022-08" db="EMBL/GenBank/DDBJ databases">
        <authorList>
            <person name="Kallberg Y."/>
            <person name="Tangrot J."/>
            <person name="Rosling A."/>
        </authorList>
    </citation>
    <scope>NUCLEOTIDE SEQUENCE</scope>
    <source>
        <strain evidence="2">Wild A</strain>
    </source>
</reference>
<feature type="domain" description="Acetyl-CoA carboxylase central" evidence="1">
    <location>
        <begin position="134"/>
        <end position="170"/>
    </location>
</feature>
<dbReference type="Pfam" id="PF08326">
    <property type="entry name" value="ACC_central"/>
    <property type="match status" value="2"/>
</dbReference>
<dbReference type="EMBL" id="CAMKVN010001498">
    <property type="protein sequence ID" value="CAI2176387.1"/>
    <property type="molecule type" value="Genomic_DNA"/>
</dbReference>
<feature type="domain" description="Acetyl-CoA carboxylase central" evidence="1">
    <location>
        <begin position="198"/>
        <end position="236"/>
    </location>
</feature>
<proteinExistence type="predicted"/>
<keyword evidence="3" id="KW-1185">Reference proteome</keyword>
<organism evidence="2 3">
    <name type="scientific">Funneliformis geosporum</name>
    <dbReference type="NCBI Taxonomy" id="1117311"/>
    <lineage>
        <taxon>Eukaryota</taxon>
        <taxon>Fungi</taxon>
        <taxon>Fungi incertae sedis</taxon>
        <taxon>Mucoromycota</taxon>
        <taxon>Glomeromycotina</taxon>
        <taxon>Glomeromycetes</taxon>
        <taxon>Glomerales</taxon>
        <taxon>Glomeraceae</taxon>
        <taxon>Funneliformis</taxon>
    </lineage>
</organism>
<accession>A0A9W4SRE6</accession>
<dbReference type="Proteomes" id="UP001153678">
    <property type="component" value="Unassembled WGS sequence"/>
</dbReference>
<comment type="caution">
    <text evidence="2">The sequence shown here is derived from an EMBL/GenBank/DDBJ whole genome shotgun (WGS) entry which is preliminary data.</text>
</comment>
<dbReference type="PANTHER" id="PTHR45728">
    <property type="entry name" value="ACETYL-COA CARBOXYLASE, ISOFORM A"/>
    <property type="match status" value="1"/>
</dbReference>
<gene>
    <name evidence="2" type="ORF">FWILDA_LOCUS7558</name>
</gene>
<dbReference type="GO" id="GO:0005739">
    <property type="term" value="C:mitochondrion"/>
    <property type="evidence" value="ECO:0007669"/>
    <property type="project" value="TreeGrafter"/>
</dbReference>
<dbReference type="InterPro" id="IPR049076">
    <property type="entry name" value="ACCA"/>
</dbReference>
<dbReference type="AlphaFoldDB" id="A0A9W4SRE6"/>
<dbReference type="GO" id="GO:0005524">
    <property type="term" value="F:ATP binding"/>
    <property type="evidence" value="ECO:0007669"/>
    <property type="project" value="InterPro"/>
</dbReference>
<evidence type="ECO:0000313" key="3">
    <source>
        <dbReference type="Proteomes" id="UP001153678"/>
    </source>
</evidence>
<dbReference type="GO" id="GO:0003989">
    <property type="term" value="F:acetyl-CoA carboxylase activity"/>
    <property type="evidence" value="ECO:0007669"/>
    <property type="project" value="InterPro"/>
</dbReference>
<name>A0A9W4SRE6_9GLOM</name>
<evidence type="ECO:0000313" key="2">
    <source>
        <dbReference type="EMBL" id="CAI2176387.1"/>
    </source>
</evidence>
<dbReference type="InterPro" id="IPR013537">
    <property type="entry name" value="AcCoA_COase_cen"/>
</dbReference>